<name>E1F6Y2_GIAIA</name>
<dbReference type="VEuPathDB" id="GiardiaDB:GLP15_2167"/>
<evidence type="ECO:0000256" key="1">
    <source>
        <dbReference type="SAM" id="MobiDB-lite"/>
    </source>
</evidence>
<accession>E1F6Y2</accession>
<gene>
    <name evidence="2" type="ORF">GLP15_2167</name>
</gene>
<comment type="caution">
    <text evidence="2">The sequence shown here is derived from an EMBL/GenBank/DDBJ whole genome shotgun (WGS) entry which is preliminary data.</text>
</comment>
<evidence type="ECO:0000313" key="2">
    <source>
        <dbReference type="EMBL" id="EFO61804.1"/>
    </source>
</evidence>
<feature type="compositionally biased region" description="Basic and acidic residues" evidence="1">
    <location>
        <begin position="167"/>
        <end position="176"/>
    </location>
</feature>
<reference evidence="2 3" key="1">
    <citation type="journal article" date="2010" name="BMC Genomics">
        <title>Genome analysis and comparative genomics of a Giardia intestinalis assemblage E isolate.</title>
        <authorList>
            <person name="Jerlstrom-Hultqvist J."/>
            <person name="Franzen O."/>
            <person name="Ankarklev J."/>
            <person name="Xu F."/>
            <person name="Nohynkova E."/>
            <person name="Andersson J.O."/>
            <person name="Svard S.G."/>
            <person name="Andersson B."/>
        </authorList>
    </citation>
    <scope>NUCLEOTIDE SEQUENCE [LARGE SCALE GENOMIC DNA]</scope>
    <source>
        <strain evidence="2 3">P15</strain>
    </source>
</reference>
<dbReference type="AlphaFoldDB" id="E1F6Y2"/>
<feature type="region of interest" description="Disordered" evidence="1">
    <location>
        <begin position="167"/>
        <end position="188"/>
    </location>
</feature>
<protein>
    <submittedName>
        <fullName evidence="2">Uncharacterized protein</fullName>
    </submittedName>
</protein>
<dbReference type="OrthoDB" id="10303248at2759"/>
<sequence length="201" mass="22870">MPNPMIMGNVGRGTLSCSAWPWEKSRASGEVFARRISAGQLSIGQELAEGNSLPPPPEIGIVLRRDEPPRANSKLWNTFKQTMKKEYNMNDKMLDIRAGALKTVFSDLHHLRKYLQGLSKEDDKLGSYIKDIREATVRSMNEISKFNELHINDGVFRRFLTDNVPEIDGKNSRDNDVPITGPTDQDPEQEDLVRRLTAWFQ</sequence>
<dbReference type="Proteomes" id="UP000008974">
    <property type="component" value="Unassembled WGS sequence"/>
</dbReference>
<dbReference type="EMBL" id="ACVC01000209">
    <property type="protein sequence ID" value="EFO61804.1"/>
    <property type="molecule type" value="Genomic_DNA"/>
</dbReference>
<organism evidence="2 3">
    <name type="scientific">Giardia intestinalis (strain P15)</name>
    <name type="common">Giardia lamblia</name>
    <dbReference type="NCBI Taxonomy" id="658858"/>
    <lineage>
        <taxon>Eukaryota</taxon>
        <taxon>Metamonada</taxon>
        <taxon>Diplomonadida</taxon>
        <taxon>Hexamitidae</taxon>
        <taxon>Giardiinae</taxon>
        <taxon>Giardia</taxon>
    </lineage>
</organism>
<proteinExistence type="predicted"/>
<evidence type="ECO:0000313" key="3">
    <source>
        <dbReference type="Proteomes" id="UP000008974"/>
    </source>
</evidence>
<dbReference type="OMA" id="NTFKQTM"/>